<keyword evidence="4" id="KW-0547">Nucleotide-binding</keyword>
<sequence>MMKNIIVSQNPKSPVSEAFRTLRTNLQFSTIDDSIKSLVVTSPGPGEGKSTVIANLAVTMAQSGKKVLLIDCDLRKPSIHKKLGIPNSGGMTNLLIQKKQIDECIMETEIQNLYVITSGPIPPNPAELLGSKRMKSLIKEFENVFDITLIDAPPVLAVTDAQILSTICSGIILTTAHGESEKEAVIKAKELLDKTGSKILGVVLNKIPMKNSRKYGKYYGKYYGAYYEQDK</sequence>
<dbReference type="InterPro" id="IPR027417">
    <property type="entry name" value="P-loop_NTPase"/>
</dbReference>
<dbReference type="CDD" id="cd05387">
    <property type="entry name" value="BY-kinase"/>
    <property type="match status" value="1"/>
</dbReference>
<evidence type="ECO:0000313" key="10">
    <source>
        <dbReference type="EMBL" id="PWL52770.1"/>
    </source>
</evidence>
<dbReference type="Pfam" id="PF13614">
    <property type="entry name" value="AAA_31"/>
    <property type="match status" value="1"/>
</dbReference>
<dbReference type="InterPro" id="IPR005702">
    <property type="entry name" value="Wzc-like_C"/>
</dbReference>
<evidence type="ECO:0000256" key="3">
    <source>
        <dbReference type="ARBA" id="ARBA00022679"/>
    </source>
</evidence>
<feature type="domain" description="AAA" evidence="9">
    <location>
        <begin position="46"/>
        <end position="172"/>
    </location>
</feature>
<accession>A0A316MJW6</accession>
<dbReference type="GO" id="GO:0005886">
    <property type="term" value="C:plasma membrane"/>
    <property type="evidence" value="ECO:0007669"/>
    <property type="project" value="UniProtKB-ARBA"/>
</dbReference>
<comment type="caution">
    <text evidence="10">The sequence shown here is derived from an EMBL/GenBank/DDBJ whole genome shotgun (WGS) entry which is preliminary data.</text>
</comment>
<comment type="similarity">
    <text evidence="1">Belongs to the CpsD/CapB family.</text>
</comment>
<keyword evidence="7" id="KW-0829">Tyrosine-protein kinase</keyword>
<dbReference type="GO" id="GO:0042802">
    <property type="term" value="F:identical protein binding"/>
    <property type="evidence" value="ECO:0007669"/>
    <property type="project" value="UniProtKB-ARBA"/>
</dbReference>
<protein>
    <recommendedName>
        <fullName evidence="2">non-specific protein-tyrosine kinase</fullName>
        <ecNumber evidence="2">2.7.10.2</ecNumber>
    </recommendedName>
</protein>
<evidence type="ECO:0000256" key="1">
    <source>
        <dbReference type="ARBA" id="ARBA00007316"/>
    </source>
</evidence>
<evidence type="ECO:0000256" key="8">
    <source>
        <dbReference type="ARBA" id="ARBA00051245"/>
    </source>
</evidence>
<dbReference type="FunFam" id="3.40.50.300:FF:000527">
    <property type="entry name" value="Tyrosine-protein kinase etk"/>
    <property type="match status" value="1"/>
</dbReference>
<proteinExistence type="inferred from homology"/>
<evidence type="ECO:0000256" key="7">
    <source>
        <dbReference type="ARBA" id="ARBA00023137"/>
    </source>
</evidence>
<dbReference type="GO" id="GO:0005524">
    <property type="term" value="F:ATP binding"/>
    <property type="evidence" value="ECO:0007669"/>
    <property type="project" value="UniProtKB-KW"/>
</dbReference>
<organism evidence="10 11">
    <name type="scientific">Clostridium cadaveris</name>
    <dbReference type="NCBI Taxonomy" id="1529"/>
    <lineage>
        <taxon>Bacteria</taxon>
        <taxon>Bacillati</taxon>
        <taxon>Bacillota</taxon>
        <taxon>Clostridia</taxon>
        <taxon>Eubacteriales</taxon>
        <taxon>Clostridiaceae</taxon>
        <taxon>Clostridium</taxon>
    </lineage>
</organism>
<evidence type="ECO:0000256" key="6">
    <source>
        <dbReference type="ARBA" id="ARBA00022840"/>
    </source>
</evidence>
<dbReference type="Proteomes" id="UP000246114">
    <property type="component" value="Unassembled WGS sequence"/>
</dbReference>
<keyword evidence="6" id="KW-0067">ATP-binding</keyword>
<dbReference type="Gene3D" id="3.40.50.300">
    <property type="entry name" value="P-loop containing nucleotide triphosphate hydrolases"/>
    <property type="match status" value="1"/>
</dbReference>
<comment type="catalytic activity">
    <reaction evidence="8">
        <text>L-tyrosyl-[protein] + ATP = O-phospho-L-tyrosyl-[protein] + ADP + H(+)</text>
        <dbReference type="Rhea" id="RHEA:10596"/>
        <dbReference type="Rhea" id="RHEA-COMP:10136"/>
        <dbReference type="Rhea" id="RHEA-COMP:20101"/>
        <dbReference type="ChEBI" id="CHEBI:15378"/>
        <dbReference type="ChEBI" id="CHEBI:30616"/>
        <dbReference type="ChEBI" id="CHEBI:46858"/>
        <dbReference type="ChEBI" id="CHEBI:61978"/>
        <dbReference type="ChEBI" id="CHEBI:456216"/>
        <dbReference type="EC" id="2.7.10.2"/>
    </reaction>
</comment>
<gene>
    <name evidence="10" type="ORF">DBY38_09725</name>
</gene>
<evidence type="ECO:0000313" key="11">
    <source>
        <dbReference type="Proteomes" id="UP000246114"/>
    </source>
</evidence>
<evidence type="ECO:0000259" key="9">
    <source>
        <dbReference type="Pfam" id="PF13614"/>
    </source>
</evidence>
<dbReference type="InterPro" id="IPR050445">
    <property type="entry name" value="Bact_polysacc_biosynth/exp"/>
</dbReference>
<dbReference type="InterPro" id="IPR025669">
    <property type="entry name" value="AAA_dom"/>
</dbReference>
<evidence type="ECO:0000256" key="4">
    <source>
        <dbReference type="ARBA" id="ARBA00022741"/>
    </source>
</evidence>
<evidence type="ECO:0000256" key="2">
    <source>
        <dbReference type="ARBA" id="ARBA00011903"/>
    </source>
</evidence>
<dbReference type="PANTHER" id="PTHR32309:SF13">
    <property type="entry name" value="FERRIC ENTEROBACTIN TRANSPORT PROTEIN FEPE"/>
    <property type="match status" value="1"/>
</dbReference>
<dbReference type="SUPFAM" id="SSF52540">
    <property type="entry name" value="P-loop containing nucleoside triphosphate hydrolases"/>
    <property type="match status" value="1"/>
</dbReference>
<name>A0A316MJW6_9CLOT</name>
<dbReference type="EC" id="2.7.10.2" evidence="2"/>
<dbReference type="GO" id="GO:0004715">
    <property type="term" value="F:non-membrane spanning protein tyrosine kinase activity"/>
    <property type="evidence" value="ECO:0007669"/>
    <property type="project" value="UniProtKB-EC"/>
</dbReference>
<keyword evidence="3" id="KW-0808">Transferase</keyword>
<dbReference type="PANTHER" id="PTHR32309">
    <property type="entry name" value="TYROSINE-PROTEIN KINASE"/>
    <property type="match status" value="1"/>
</dbReference>
<dbReference type="NCBIfam" id="TIGR01007">
    <property type="entry name" value="eps_fam"/>
    <property type="match status" value="1"/>
</dbReference>
<evidence type="ECO:0000256" key="5">
    <source>
        <dbReference type="ARBA" id="ARBA00022777"/>
    </source>
</evidence>
<keyword evidence="5" id="KW-0418">Kinase</keyword>
<reference evidence="10 11" key="1">
    <citation type="submission" date="2018-03" db="EMBL/GenBank/DDBJ databases">
        <title>The uncultured portion of the human microbiome is neutrally assembled.</title>
        <authorList>
            <person name="Jeraldo P."/>
            <person name="Boardman L."/>
            <person name="White B.A."/>
            <person name="Nelson H."/>
            <person name="Goldenfeld N."/>
            <person name="Chia N."/>
        </authorList>
    </citation>
    <scope>NUCLEOTIDE SEQUENCE [LARGE SCALE GENOMIC DNA]</scope>
    <source>
        <strain evidence="10">CIM:MAG 903</strain>
    </source>
</reference>
<dbReference type="EMBL" id="QAMZ01000045">
    <property type="protein sequence ID" value="PWL52770.1"/>
    <property type="molecule type" value="Genomic_DNA"/>
</dbReference>
<dbReference type="AlphaFoldDB" id="A0A316MJW6"/>